<dbReference type="InterPro" id="IPR050789">
    <property type="entry name" value="Diverse_Enzym_Activities"/>
</dbReference>
<evidence type="ECO:0000259" key="1">
    <source>
        <dbReference type="Pfam" id="PF00144"/>
    </source>
</evidence>
<dbReference type="InterPro" id="IPR012338">
    <property type="entry name" value="Beta-lactam/transpept-like"/>
</dbReference>
<dbReference type="Proteomes" id="UP000184038">
    <property type="component" value="Unassembled WGS sequence"/>
</dbReference>
<evidence type="ECO:0000313" key="3">
    <source>
        <dbReference type="Proteomes" id="UP000184038"/>
    </source>
</evidence>
<protein>
    <submittedName>
        <fullName evidence="2">CubicO group peptidase, beta-lactamase class C family</fullName>
    </submittedName>
</protein>
<dbReference type="EMBL" id="FRCP01000005">
    <property type="protein sequence ID" value="SHL98248.1"/>
    <property type="molecule type" value="Genomic_DNA"/>
</dbReference>
<keyword evidence="3" id="KW-1185">Reference proteome</keyword>
<dbReference type="InterPro" id="IPR001466">
    <property type="entry name" value="Beta-lactam-related"/>
</dbReference>
<proteinExistence type="predicted"/>
<dbReference type="STRING" id="1120996.SAMN02746066_00363"/>
<accession>A0A1M7F3D7</accession>
<reference evidence="2 3" key="1">
    <citation type="submission" date="2016-11" db="EMBL/GenBank/DDBJ databases">
        <authorList>
            <person name="Jaros S."/>
            <person name="Januszkiewicz K."/>
            <person name="Wedrychowicz H."/>
        </authorList>
    </citation>
    <scope>NUCLEOTIDE SEQUENCE [LARGE SCALE GENOMIC DNA]</scope>
    <source>
        <strain evidence="2 3">DSM 15930</strain>
    </source>
</reference>
<dbReference type="OrthoDB" id="9797709at2"/>
<dbReference type="Pfam" id="PF00144">
    <property type="entry name" value="Beta-lactamase"/>
    <property type="match status" value="1"/>
</dbReference>
<name>A0A1M7F3D7_9FIRM</name>
<evidence type="ECO:0000313" key="2">
    <source>
        <dbReference type="EMBL" id="SHL98248.1"/>
    </source>
</evidence>
<feature type="domain" description="Beta-lactamase-related" evidence="1">
    <location>
        <begin position="27"/>
        <end position="366"/>
    </location>
</feature>
<dbReference type="SUPFAM" id="SSF56601">
    <property type="entry name" value="beta-lactamase/transpeptidase-like"/>
    <property type="match status" value="1"/>
</dbReference>
<dbReference type="Gene3D" id="3.40.710.10">
    <property type="entry name" value="DD-peptidase/beta-lactamase superfamily"/>
    <property type="match status" value="1"/>
</dbReference>
<dbReference type="RefSeq" id="WP_073282138.1">
    <property type="nucleotide sequence ID" value="NZ_FRCP01000005.1"/>
</dbReference>
<gene>
    <name evidence="2" type="ORF">SAMN02746066_00363</name>
</gene>
<dbReference type="PANTHER" id="PTHR43283">
    <property type="entry name" value="BETA-LACTAMASE-RELATED"/>
    <property type="match status" value="1"/>
</dbReference>
<organism evidence="2 3">
    <name type="scientific">Anaerosporobacter mobilis DSM 15930</name>
    <dbReference type="NCBI Taxonomy" id="1120996"/>
    <lineage>
        <taxon>Bacteria</taxon>
        <taxon>Bacillati</taxon>
        <taxon>Bacillota</taxon>
        <taxon>Clostridia</taxon>
        <taxon>Lachnospirales</taxon>
        <taxon>Lachnospiraceae</taxon>
        <taxon>Anaerosporobacter</taxon>
    </lineage>
</organism>
<dbReference type="AlphaFoldDB" id="A0A1M7F3D7"/>
<sequence>MGNVVIKDTPYTPQEAGYEAERLEVLNNHFSEMIDKKELISGSYCLTHEGKVFVDNALGSLSFEEEDTRVFEPDTIFAIASITKLFTSIAILKLVEDGRLRLDQPVFEILEEFNTPPYNEIQIVHILTHTSGLCADLGAHENKYEIGWWNFLDEDHPKDWITAVLKKGLRNSPGKEWSYSSVGFAILGEIITRISHVHCHTYIEENIVKPCDMTDTSFTIDVKQLDRYNIRSNHTKEMFAAMKEGKLEKNIFDDYIPSTGGGLYSTSRDLSKFGNMILNYGSYNGKRIIGRKAIEAMRRIHTKPEVQDFCWGAQGNYRSYGLGPDIFNSSSESMLITPGVISHEGFGACSLMLDFEERFVAVWTCQFYESQWHAHALRNVASIIWSGII</sequence>